<protein>
    <submittedName>
        <fullName evidence="1">Phasin family protein</fullName>
    </submittedName>
</protein>
<dbReference type="InterPro" id="IPR008769">
    <property type="entry name" value="PhaF_PhaI"/>
</dbReference>
<dbReference type="Proteomes" id="UP001078443">
    <property type="component" value="Unassembled WGS sequence"/>
</dbReference>
<evidence type="ECO:0000313" key="1">
    <source>
        <dbReference type="EMBL" id="MCY6485857.1"/>
    </source>
</evidence>
<dbReference type="PANTHER" id="PTHR38664">
    <property type="entry name" value="SLR0058 PROTEIN"/>
    <property type="match status" value="1"/>
</dbReference>
<dbReference type="EMBL" id="JAPQER010000013">
    <property type="protein sequence ID" value="MCY6485857.1"/>
    <property type="molecule type" value="Genomic_DNA"/>
</dbReference>
<dbReference type="RefSeq" id="WP_268042571.1">
    <property type="nucleotide sequence ID" value="NZ_JAPQER010000013.1"/>
</dbReference>
<organism evidence="1 2">
    <name type="scientific">Clostridium aestuarii</name>
    <dbReference type="NCBI Taxonomy" id="338193"/>
    <lineage>
        <taxon>Bacteria</taxon>
        <taxon>Bacillati</taxon>
        <taxon>Bacillota</taxon>
        <taxon>Clostridia</taxon>
        <taxon>Eubacteriales</taxon>
        <taxon>Clostridiaceae</taxon>
        <taxon>Clostridium</taxon>
    </lineage>
</organism>
<accession>A0ABT4D5D3</accession>
<evidence type="ECO:0000313" key="2">
    <source>
        <dbReference type="Proteomes" id="UP001078443"/>
    </source>
</evidence>
<comment type="caution">
    <text evidence="1">The sequence shown here is derived from an EMBL/GenBank/DDBJ whole genome shotgun (WGS) entry which is preliminary data.</text>
</comment>
<reference evidence="1" key="1">
    <citation type="submission" date="2022-12" db="EMBL/GenBank/DDBJ databases">
        <authorList>
            <person name="Wang J."/>
        </authorList>
    </citation>
    <scope>NUCLEOTIDE SEQUENCE</scope>
    <source>
        <strain evidence="1">HY-45-18</strain>
    </source>
</reference>
<dbReference type="PANTHER" id="PTHR38664:SF1">
    <property type="entry name" value="SLR0058 PROTEIN"/>
    <property type="match status" value="1"/>
</dbReference>
<sequence length="101" mass="11589">MVDEIKNIFLAGIGSAAYTYEKASKLVDELVAKGKLTIDEGKDISQELRRNFKDKAKETSDKIIPLTKEDMKELLAEMNFVTRNELDEIENRLLKLENNQK</sequence>
<gene>
    <name evidence="1" type="ORF">OW763_16200</name>
</gene>
<name>A0ABT4D5D3_9CLOT</name>
<proteinExistence type="predicted"/>
<keyword evidence="2" id="KW-1185">Reference proteome</keyword>